<organism evidence="1 2">
    <name type="scientific">Carnegiea gigantea</name>
    <dbReference type="NCBI Taxonomy" id="171969"/>
    <lineage>
        <taxon>Eukaryota</taxon>
        <taxon>Viridiplantae</taxon>
        <taxon>Streptophyta</taxon>
        <taxon>Embryophyta</taxon>
        <taxon>Tracheophyta</taxon>
        <taxon>Spermatophyta</taxon>
        <taxon>Magnoliopsida</taxon>
        <taxon>eudicotyledons</taxon>
        <taxon>Gunneridae</taxon>
        <taxon>Pentapetalae</taxon>
        <taxon>Caryophyllales</taxon>
        <taxon>Cactineae</taxon>
        <taxon>Cactaceae</taxon>
        <taxon>Cactoideae</taxon>
        <taxon>Echinocereeae</taxon>
        <taxon>Carnegiea</taxon>
    </lineage>
</organism>
<proteinExistence type="predicted"/>
<sequence>MLSFDPTECETDDFEIILPASVSSRNLRCTITHQFETDKTMVVAQAQTRPAAMTFPNSGEHPSFLVYQWEPIELLVHLYLCNVQRVGSTAKDGAGSACFHITCLVLRLTSFCLLRLLVVCGDNSFSSIYLRFTGSLSLFVVRMYWGVVVPS</sequence>
<name>A0A9Q1KL62_9CARY</name>
<dbReference type="AlphaFoldDB" id="A0A9Q1KL62"/>
<comment type="caution">
    <text evidence="1">The sequence shown here is derived from an EMBL/GenBank/DDBJ whole genome shotgun (WGS) entry which is preliminary data.</text>
</comment>
<dbReference type="EMBL" id="JAKOGI010000091">
    <property type="protein sequence ID" value="KAJ8444677.1"/>
    <property type="molecule type" value="Genomic_DNA"/>
</dbReference>
<reference evidence="1" key="1">
    <citation type="submission" date="2022-04" db="EMBL/GenBank/DDBJ databases">
        <title>Carnegiea gigantea Genome sequencing and assembly v2.</title>
        <authorList>
            <person name="Copetti D."/>
            <person name="Sanderson M.J."/>
            <person name="Burquez A."/>
            <person name="Wojciechowski M.F."/>
        </authorList>
    </citation>
    <scope>NUCLEOTIDE SEQUENCE</scope>
    <source>
        <strain evidence="1">SGP5-SGP5p</strain>
        <tissue evidence="1">Aerial part</tissue>
    </source>
</reference>
<protein>
    <submittedName>
        <fullName evidence="1">Uncharacterized protein</fullName>
    </submittedName>
</protein>
<accession>A0A9Q1KL62</accession>
<keyword evidence="2" id="KW-1185">Reference proteome</keyword>
<gene>
    <name evidence="1" type="ORF">Cgig2_030351</name>
</gene>
<evidence type="ECO:0000313" key="1">
    <source>
        <dbReference type="EMBL" id="KAJ8444677.1"/>
    </source>
</evidence>
<evidence type="ECO:0000313" key="2">
    <source>
        <dbReference type="Proteomes" id="UP001153076"/>
    </source>
</evidence>
<dbReference type="Proteomes" id="UP001153076">
    <property type="component" value="Unassembled WGS sequence"/>
</dbReference>